<name>A0A1G9RI41_9PROT</name>
<dbReference type="STRING" id="144026.SAMN04488568_10736"/>
<dbReference type="Proteomes" id="UP000199759">
    <property type="component" value="Unassembled WGS sequence"/>
</dbReference>
<dbReference type="AlphaFoldDB" id="A0A1G9RI41"/>
<organism evidence="2 3">
    <name type="scientific">Maricaulis salignorans</name>
    <dbReference type="NCBI Taxonomy" id="144026"/>
    <lineage>
        <taxon>Bacteria</taxon>
        <taxon>Pseudomonadati</taxon>
        <taxon>Pseudomonadota</taxon>
        <taxon>Alphaproteobacteria</taxon>
        <taxon>Maricaulales</taxon>
        <taxon>Maricaulaceae</taxon>
        <taxon>Maricaulis</taxon>
    </lineage>
</organism>
<proteinExistence type="predicted"/>
<evidence type="ECO:0000313" key="3">
    <source>
        <dbReference type="Proteomes" id="UP000199759"/>
    </source>
</evidence>
<sequence>MPAPALLASLLFVQPVTAGFSEDPAQASIWLQQACRIQQVGYSGGVPVDHTEFCTCFDRNLREASTDDVYRVFALGSQGAVREQGLIEDWESARDTAAAEAGAMAPEVQASFTTILQSSLMACMNFSFQGE</sequence>
<dbReference type="EMBL" id="FNHG01000007">
    <property type="protein sequence ID" value="SDM22992.1"/>
    <property type="molecule type" value="Genomic_DNA"/>
</dbReference>
<keyword evidence="1" id="KW-0732">Signal</keyword>
<evidence type="ECO:0000313" key="2">
    <source>
        <dbReference type="EMBL" id="SDM22992.1"/>
    </source>
</evidence>
<feature type="chain" id="PRO_5011684349" description="Rap1a immunity protein domain-containing protein" evidence="1">
    <location>
        <begin position="19"/>
        <end position="131"/>
    </location>
</feature>
<keyword evidence="3" id="KW-1185">Reference proteome</keyword>
<reference evidence="2 3" key="1">
    <citation type="submission" date="2016-10" db="EMBL/GenBank/DDBJ databases">
        <authorList>
            <person name="de Groot N.N."/>
        </authorList>
    </citation>
    <scope>NUCLEOTIDE SEQUENCE [LARGE SCALE GENOMIC DNA]</scope>
    <source>
        <strain evidence="2 3">DSM 16077</strain>
    </source>
</reference>
<gene>
    <name evidence="2" type="ORF">SAMN04488568_10736</name>
</gene>
<feature type="signal peptide" evidence="1">
    <location>
        <begin position="1"/>
        <end position="18"/>
    </location>
</feature>
<protein>
    <recommendedName>
        <fullName evidence="4">Rap1a immunity protein domain-containing protein</fullName>
    </recommendedName>
</protein>
<accession>A0A1G9RI41</accession>
<evidence type="ECO:0000256" key="1">
    <source>
        <dbReference type="SAM" id="SignalP"/>
    </source>
</evidence>
<evidence type="ECO:0008006" key="4">
    <source>
        <dbReference type="Google" id="ProtNLM"/>
    </source>
</evidence>